<dbReference type="PRINTS" id="PR00773">
    <property type="entry name" value="GRPEPROTEIN"/>
</dbReference>
<dbReference type="NCBIfam" id="NF010742">
    <property type="entry name" value="PRK14144.1"/>
    <property type="match status" value="1"/>
</dbReference>
<evidence type="ECO:0000256" key="1">
    <source>
        <dbReference type="ARBA" id="ARBA00004496"/>
    </source>
</evidence>
<evidence type="ECO:0000256" key="13">
    <source>
        <dbReference type="SAM" id="MobiDB-lite"/>
    </source>
</evidence>
<dbReference type="RefSeq" id="WP_115220598.1">
    <property type="nucleotide sequence ID" value="NZ_UGOA01000001.1"/>
</dbReference>
<dbReference type="AlphaFoldDB" id="A0A378J2S4"/>
<organism evidence="14 15">
    <name type="scientific">Legionella donaldsonii</name>
    <dbReference type="NCBI Taxonomy" id="45060"/>
    <lineage>
        <taxon>Bacteria</taxon>
        <taxon>Pseudomonadati</taxon>
        <taxon>Pseudomonadota</taxon>
        <taxon>Gammaproteobacteria</taxon>
        <taxon>Legionellales</taxon>
        <taxon>Legionellaceae</taxon>
        <taxon>Legionella</taxon>
    </lineage>
</organism>
<dbReference type="NCBIfam" id="NF010738">
    <property type="entry name" value="PRK14140.1"/>
    <property type="match status" value="1"/>
</dbReference>
<reference evidence="14 15" key="1">
    <citation type="submission" date="2018-06" db="EMBL/GenBank/DDBJ databases">
        <authorList>
            <consortium name="Pathogen Informatics"/>
            <person name="Doyle S."/>
        </authorList>
    </citation>
    <scope>NUCLEOTIDE SEQUENCE [LARGE SCALE GENOMIC DNA]</scope>
    <source>
        <strain evidence="14 15">NCTC13292</strain>
    </source>
</reference>
<comment type="function">
    <text evidence="7 10 11">Participates actively in the response to hyperosmotic and heat shock by preventing the aggregation of stress-denatured proteins, in association with DnaK and GrpE. It is the nucleotide exchange factor for DnaK and may function as a thermosensor. Unfolded proteins bind initially to DnaJ; upon interaction with the DnaJ-bound protein, DnaK hydrolyzes its bound ATP, resulting in the formation of a stable complex. GrpE releases ADP from DnaK; ATP binding to DnaK triggers the release of the substrate protein, thus completing the reaction cycle. Several rounds of ATP-dependent interactions between DnaJ, DnaK and GrpE are required for fully efficient folding.</text>
</comment>
<dbReference type="EMBL" id="UGOA01000001">
    <property type="protein sequence ID" value="STX41227.1"/>
    <property type="molecule type" value="Genomic_DNA"/>
</dbReference>
<evidence type="ECO:0000313" key="15">
    <source>
        <dbReference type="Proteomes" id="UP000254677"/>
    </source>
</evidence>
<evidence type="ECO:0000256" key="6">
    <source>
        <dbReference type="ARBA" id="ARBA00023186"/>
    </source>
</evidence>
<evidence type="ECO:0000256" key="2">
    <source>
        <dbReference type="ARBA" id="ARBA00009054"/>
    </source>
</evidence>
<dbReference type="GO" id="GO:0000774">
    <property type="term" value="F:adenyl-nucleotide exchange factor activity"/>
    <property type="evidence" value="ECO:0007669"/>
    <property type="project" value="InterPro"/>
</dbReference>
<evidence type="ECO:0000256" key="10">
    <source>
        <dbReference type="HAMAP-Rule" id="MF_01151"/>
    </source>
</evidence>
<keyword evidence="6 10" id="KW-0143">Chaperone</keyword>
<evidence type="ECO:0000256" key="11">
    <source>
        <dbReference type="RuleBase" id="RU000639"/>
    </source>
</evidence>
<dbReference type="GO" id="GO:0051087">
    <property type="term" value="F:protein-folding chaperone binding"/>
    <property type="evidence" value="ECO:0007669"/>
    <property type="project" value="InterPro"/>
</dbReference>
<dbReference type="Pfam" id="PF01025">
    <property type="entry name" value="GrpE"/>
    <property type="match status" value="1"/>
</dbReference>
<gene>
    <name evidence="10 14" type="primary">grpE</name>
    <name evidence="14" type="ORF">NCTC13292_00803</name>
</gene>
<keyword evidence="4 10" id="KW-0963">Cytoplasm</keyword>
<comment type="similarity">
    <text evidence="2 10 12">Belongs to the GrpE family.</text>
</comment>
<dbReference type="NCBIfam" id="NF010737">
    <property type="entry name" value="PRK14139.1"/>
    <property type="match status" value="1"/>
</dbReference>
<dbReference type="OrthoDB" id="9789811at2"/>
<accession>A0A378J2S4</accession>
<proteinExistence type="inferred from homology"/>
<evidence type="ECO:0000313" key="14">
    <source>
        <dbReference type="EMBL" id="STX41227.1"/>
    </source>
</evidence>
<comment type="subunit">
    <text evidence="3 10">Homodimer.</text>
</comment>
<feature type="compositionally biased region" description="Acidic residues" evidence="13">
    <location>
        <begin position="17"/>
        <end position="34"/>
    </location>
</feature>
<dbReference type="CDD" id="cd00446">
    <property type="entry name" value="GrpE"/>
    <property type="match status" value="1"/>
</dbReference>
<dbReference type="PANTHER" id="PTHR21237:SF23">
    <property type="entry name" value="GRPE PROTEIN HOMOLOG, MITOCHONDRIAL"/>
    <property type="match status" value="1"/>
</dbReference>
<dbReference type="SUPFAM" id="SSF51064">
    <property type="entry name" value="Head domain of nucleotide exchange factor GrpE"/>
    <property type="match status" value="1"/>
</dbReference>
<evidence type="ECO:0000256" key="7">
    <source>
        <dbReference type="ARBA" id="ARBA00053401"/>
    </source>
</evidence>
<dbReference type="HAMAP" id="MF_01151">
    <property type="entry name" value="GrpE"/>
    <property type="match status" value="1"/>
</dbReference>
<dbReference type="NCBIfam" id="NF010748">
    <property type="entry name" value="PRK14150.1"/>
    <property type="match status" value="1"/>
</dbReference>
<dbReference type="Gene3D" id="2.30.22.10">
    <property type="entry name" value="Head domain of nucleotide exchange factor GrpE"/>
    <property type="match status" value="1"/>
</dbReference>
<dbReference type="InterPro" id="IPR009012">
    <property type="entry name" value="GrpE_head"/>
</dbReference>
<keyword evidence="5 10" id="KW-0346">Stress response</keyword>
<dbReference type="GO" id="GO:0005829">
    <property type="term" value="C:cytosol"/>
    <property type="evidence" value="ECO:0007669"/>
    <property type="project" value="TreeGrafter"/>
</dbReference>
<evidence type="ECO:0000256" key="4">
    <source>
        <dbReference type="ARBA" id="ARBA00022490"/>
    </source>
</evidence>
<evidence type="ECO:0000256" key="8">
    <source>
        <dbReference type="ARBA" id="ARBA00072274"/>
    </source>
</evidence>
<dbReference type="FunFam" id="2.30.22.10:FF:000001">
    <property type="entry name" value="Protein GrpE"/>
    <property type="match status" value="1"/>
</dbReference>
<dbReference type="Gene3D" id="3.90.20.20">
    <property type="match status" value="1"/>
</dbReference>
<dbReference type="InterPro" id="IPR000740">
    <property type="entry name" value="GrpE"/>
</dbReference>
<dbReference type="PROSITE" id="PS01071">
    <property type="entry name" value="GRPE"/>
    <property type="match status" value="1"/>
</dbReference>
<feature type="region of interest" description="Disordered" evidence="13">
    <location>
        <begin position="1"/>
        <end position="47"/>
    </location>
</feature>
<evidence type="ECO:0000256" key="12">
    <source>
        <dbReference type="RuleBase" id="RU004478"/>
    </source>
</evidence>
<dbReference type="Proteomes" id="UP000254677">
    <property type="component" value="Unassembled WGS sequence"/>
</dbReference>
<protein>
    <recommendedName>
        <fullName evidence="8 10">Protein GrpE</fullName>
    </recommendedName>
    <alternativeName>
        <fullName evidence="9 10">HSP-70 cofactor</fullName>
    </alternativeName>
</protein>
<keyword evidence="15" id="KW-1185">Reference proteome</keyword>
<evidence type="ECO:0000256" key="5">
    <source>
        <dbReference type="ARBA" id="ARBA00023016"/>
    </source>
</evidence>
<comment type="subcellular location">
    <subcellularLocation>
        <location evidence="1 10">Cytoplasm</location>
    </subcellularLocation>
</comment>
<dbReference type="PANTHER" id="PTHR21237">
    <property type="entry name" value="GRPE PROTEIN"/>
    <property type="match status" value="1"/>
</dbReference>
<evidence type="ECO:0000256" key="3">
    <source>
        <dbReference type="ARBA" id="ARBA00011738"/>
    </source>
</evidence>
<dbReference type="InterPro" id="IPR013805">
    <property type="entry name" value="GrpE_CC"/>
</dbReference>
<dbReference type="GO" id="GO:0006457">
    <property type="term" value="P:protein folding"/>
    <property type="evidence" value="ECO:0007669"/>
    <property type="project" value="InterPro"/>
</dbReference>
<dbReference type="SUPFAM" id="SSF58014">
    <property type="entry name" value="Coiled-coil domain of nucleotide exchange factor GrpE"/>
    <property type="match status" value="1"/>
</dbReference>
<feature type="compositionally biased region" description="Basic and acidic residues" evidence="13">
    <location>
        <begin position="1"/>
        <end position="16"/>
    </location>
</feature>
<sequence length="201" mass="22858">MSEDKRKNWHKIKENSELEDELFDHEDSEDEEDAKSEPGENALEHPSYSALEEQLTLAEQKAHENWEKAVRAMAEVDNIRRRAERDVAHAHRYSLEKIINALLPVVDSLEQALQLCEKEGQEGMKEGLELTMKLFIDALKKHGVTQINPEGAPFDPQEHEAMSIQEVPGVAANTVLTVFQKGFKLNDRLIRPARVIVAKAK</sequence>
<name>A0A378J2S4_9GAMM</name>
<evidence type="ECO:0000256" key="9">
    <source>
        <dbReference type="ARBA" id="ARBA00076414"/>
    </source>
</evidence>
<dbReference type="GO" id="GO:0042803">
    <property type="term" value="F:protein homodimerization activity"/>
    <property type="evidence" value="ECO:0007669"/>
    <property type="project" value="InterPro"/>
</dbReference>
<dbReference type="GO" id="GO:0051082">
    <property type="term" value="F:unfolded protein binding"/>
    <property type="evidence" value="ECO:0007669"/>
    <property type="project" value="TreeGrafter"/>
</dbReference>